<dbReference type="Pfam" id="PF01774">
    <property type="entry name" value="UreD"/>
    <property type="match status" value="1"/>
</dbReference>
<evidence type="ECO:0000256" key="2">
    <source>
        <dbReference type="ARBA" id="ARBA00023186"/>
    </source>
</evidence>
<evidence type="ECO:0000313" key="3">
    <source>
        <dbReference type="EMBL" id="MBM3222244.1"/>
    </source>
</evidence>
<gene>
    <name evidence="3" type="ORF">FJZ47_00345</name>
</gene>
<sequence>MQRPHEGQLHLALRQDGRRTVLQECYFQVPLQVLRPLYLDDVGTAYLYIVSPCGGVLGGDMYHITVQVETGARVCLTTPSATRIYATPGEPAQQRLAMTLQAGAVLEYLPAQTIPYAQAAFQQQLHVQLGAGACVMLQEIIAPGRQARGEVFAYRAYDSRVCITDSAGHRLLRERLRLQPGAQQVVGLGLFEDYTYLGTFYALIEGTALSAELVEHVHTLLASQSGILGSATQLAHGGLAVRVLGAEHTPVQEALHAVWDTVRQAILGYPAVVWRT</sequence>
<dbReference type="GO" id="GO:0016151">
    <property type="term" value="F:nickel cation binding"/>
    <property type="evidence" value="ECO:0007669"/>
    <property type="project" value="InterPro"/>
</dbReference>
<dbReference type="EMBL" id="VGLS01000004">
    <property type="protein sequence ID" value="MBM3222244.1"/>
    <property type="molecule type" value="Genomic_DNA"/>
</dbReference>
<dbReference type="PANTHER" id="PTHR33643">
    <property type="entry name" value="UREASE ACCESSORY PROTEIN D"/>
    <property type="match status" value="1"/>
</dbReference>
<evidence type="ECO:0000313" key="4">
    <source>
        <dbReference type="Proteomes" id="UP000712673"/>
    </source>
</evidence>
<organism evidence="3 4">
    <name type="scientific">Tectimicrobiota bacterium</name>
    <dbReference type="NCBI Taxonomy" id="2528274"/>
    <lineage>
        <taxon>Bacteria</taxon>
        <taxon>Pseudomonadati</taxon>
        <taxon>Nitrospinota/Tectimicrobiota group</taxon>
        <taxon>Candidatus Tectimicrobiota</taxon>
    </lineage>
</organism>
<reference evidence="3" key="1">
    <citation type="submission" date="2019-03" db="EMBL/GenBank/DDBJ databases">
        <title>Lake Tanganyika Metagenome-Assembled Genomes (MAGs).</title>
        <authorList>
            <person name="Tran P."/>
        </authorList>
    </citation>
    <scope>NUCLEOTIDE SEQUENCE</scope>
    <source>
        <strain evidence="3">K_DeepCast_65m_m2_066</strain>
    </source>
</reference>
<protein>
    <recommendedName>
        <fullName evidence="5">Urease accessory protein UreD</fullName>
    </recommendedName>
</protein>
<dbReference type="PANTHER" id="PTHR33643:SF1">
    <property type="entry name" value="UREASE ACCESSORY PROTEIN D"/>
    <property type="match status" value="1"/>
</dbReference>
<dbReference type="Proteomes" id="UP000712673">
    <property type="component" value="Unassembled WGS sequence"/>
</dbReference>
<dbReference type="InterPro" id="IPR002669">
    <property type="entry name" value="UreD"/>
</dbReference>
<dbReference type="AlphaFoldDB" id="A0A937VWB4"/>
<accession>A0A937VWB4</accession>
<proteinExistence type="inferred from homology"/>
<evidence type="ECO:0000256" key="1">
    <source>
        <dbReference type="ARBA" id="ARBA00007177"/>
    </source>
</evidence>
<dbReference type="HAMAP" id="MF_01384">
    <property type="entry name" value="UreD"/>
    <property type="match status" value="1"/>
</dbReference>
<name>A0A937VWB4_UNCTE</name>
<evidence type="ECO:0008006" key="5">
    <source>
        <dbReference type="Google" id="ProtNLM"/>
    </source>
</evidence>
<keyword evidence="2" id="KW-0143">Chaperone</keyword>
<comment type="caution">
    <text evidence="3">The sequence shown here is derived from an EMBL/GenBank/DDBJ whole genome shotgun (WGS) entry which is preliminary data.</text>
</comment>
<comment type="similarity">
    <text evidence="1">Belongs to the UreD family.</text>
</comment>